<dbReference type="Proteomes" id="UP001595805">
    <property type="component" value="Unassembled WGS sequence"/>
</dbReference>
<evidence type="ECO:0000256" key="1">
    <source>
        <dbReference type="SAM" id="MobiDB-lite"/>
    </source>
</evidence>
<organism evidence="2 3">
    <name type="scientific">Algoriphagus namhaensis</name>
    <dbReference type="NCBI Taxonomy" id="915353"/>
    <lineage>
        <taxon>Bacteria</taxon>
        <taxon>Pseudomonadati</taxon>
        <taxon>Bacteroidota</taxon>
        <taxon>Cytophagia</taxon>
        <taxon>Cytophagales</taxon>
        <taxon>Cyclobacteriaceae</taxon>
        <taxon>Algoriphagus</taxon>
    </lineage>
</organism>
<sequence>MKISKADFESMKAKYDAEVKKGKPAKGNNGREKDDQTDWIFFDRETLESLLAEADKDPKVGGIQFYFTEYTKETAQKYYPKNPDKYEGQLNLVLKAGNLREGVVEATDTDDGGDYQNRGKVCPPDCNPEP</sequence>
<evidence type="ECO:0000313" key="2">
    <source>
        <dbReference type="EMBL" id="MFC3879590.1"/>
    </source>
</evidence>
<proteinExistence type="predicted"/>
<feature type="region of interest" description="Disordered" evidence="1">
    <location>
        <begin position="1"/>
        <end position="36"/>
    </location>
</feature>
<evidence type="ECO:0000313" key="3">
    <source>
        <dbReference type="Proteomes" id="UP001595805"/>
    </source>
</evidence>
<keyword evidence="3" id="KW-1185">Reference proteome</keyword>
<reference evidence="3" key="1">
    <citation type="journal article" date="2019" name="Int. J. Syst. Evol. Microbiol.">
        <title>The Global Catalogue of Microorganisms (GCM) 10K type strain sequencing project: providing services to taxonomists for standard genome sequencing and annotation.</title>
        <authorList>
            <consortium name="The Broad Institute Genomics Platform"/>
            <consortium name="The Broad Institute Genome Sequencing Center for Infectious Disease"/>
            <person name="Wu L."/>
            <person name="Ma J."/>
        </authorList>
    </citation>
    <scope>NUCLEOTIDE SEQUENCE [LARGE SCALE GENOMIC DNA]</scope>
    <source>
        <strain evidence="3">CCUG 60523</strain>
    </source>
</reference>
<dbReference type="EMBL" id="JBHRZS010000006">
    <property type="protein sequence ID" value="MFC3879590.1"/>
    <property type="molecule type" value="Genomic_DNA"/>
</dbReference>
<feature type="region of interest" description="Disordered" evidence="1">
    <location>
        <begin position="106"/>
        <end position="130"/>
    </location>
</feature>
<name>A0ABV8APD0_9BACT</name>
<feature type="compositionally biased region" description="Basic and acidic residues" evidence="1">
    <location>
        <begin position="1"/>
        <end position="21"/>
    </location>
</feature>
<dbReference type="RefSeq" id="WP_377904154.1">
    <property type="nucleotide sequence ID" value="NZ_JBHRZS010000006.1"/>
</dbReference>
<comment type="caution">
    <text evidence="2">The sequence shown here is derived from an EMBL/GenBank/DDBJ whole genome shotgun (WGS) entry which is preliminary data.</text>
</comment>
<accession>A0ABV8APD0</accession>
<protein>
    <submittedName>
        <fullName evidence="2">Molecular chaperone DnaK</fullName>
    </submittedName>
</protein>
<gene>
    <name evidence="2" type="ORF">ACFOSV_05365</name>
</gene>